<evidence type="ECO:0000256" key="1">
    <source>
        <dbReference type="SAM" id="MobiDB-lite"/>
    </source>
</evidence>
<evidence type="ECO:0000313" key="3">
    <source>
        <dbReference type="EMBL" id="KAJ0970777.1"/>
    </source>
</evidence>
<name>A0A9D5CCQ3_9LILI</name>
<dbReference type="InterPro" id="IPR011990">
    <property type="entry name" value="TPR-like_helical_dom_sf"/>
</dbReference>
<dbReference type="InterPro" id="IPR057352">
    <property type="entry name" value="TPR_TmcB/C"/>
</dbReference>
<comment type="caution">
    <text evidence="3">The sequence shown here is derived from an EMBL/GenBank/DDBJ whole genome shotgun (WGS) entry which is preliminary data.</text>
</comment>
<dbReference type="PANTHER" id="PTHR26312">
    <property type="entry name" value="TETRATRICOPEPTIDE REPEAT PROTEIN 5"/>
    <property type="match status" value="1"/>
</dbReference>
<reference evidence="3" key="1">
    <citation type="submission" date="2021-03" db="EMBL/GenBank/DDBJ databases">
        <authorList>
            <person name="Li Z."/>
            <person name="Yang C."/>
        </authorList>
    </citation>
    <scope>NUCLEOTIDE SEQUENCE</scope>
    <source>
        <strain evidence="3">Dzin_1.0</strain>
        <tissue evidence="3">Leaf</tissue>
    </source>
</reference>
<dbReference type="SUPFAM" id="SSF48452">
    <property type="entry name" value="TPR-like"/>
    <property type="match status" value="1"/>
</dbReference>
<dbReference type="PANTHER" id="PTHR26312:SF123">
    <property type="entry name" value="TETRATRICOPEPTIDE REPEAT (TPR)-LIKE SUPERFAMILY PROTEIN"/>
    <property type="match status" value="1"/>
</dbReference>
<feature type="domain" description="TmcB/TmcC TPR repeats" evidence="2">
    <location>
        <begin position="118"/>
        <end position="162"/>
    </location>
</feature>
<reference evidence="3" key="2">
    <citation type="journal article" date="2022" name="Hortic Res">
        <title>The genome of Dioscorea zingiberensis sheds light on the biosynthesis, origin and evolution of the medicinally important diosgenin saponins.</title>
        <authorList>
            <person name="Li Y."/>
            <person name="Tan C."/>
            <person name="Li Z."/>
            <person name="Guo J."/>
            <person name="Li S."/>
            <person name="Chen X."/>
            <person name="Wang C."/>
            <person name="Dai X."/>
            <person name="Yang H."/>
            <person name="Song W."/>
            <person name="Hou L."/>
            <person name="Xu J."/>
            <person name="Tong Z."/>
            <person name="Xu A."/>
            <person name="Yuan X."/>
            <person name="Wang W."/>
            <person name="Yang Q."/>
            <person name="Chen L."/>
            <person name="Sun Z."/>
            <person name="Wang K."/>
            <person name="Pan B."/>
            <person name="Chen J."/>
            <person name="Bao Y."/>
            <person name="Liu F."/>
            <person name="Qi X."/>
            <person name="Gang D.R."/>
            <person name="Wen J."/>
            <person name="Li J."/>
        </authorList>
    </citation>
    <scope>NUCLEOTIDE SEQUENCE</scope>
    <source>
        <strain evidence="3">Dzin_1.0</strain>
    </source>
</reference>
<dbReference type="Gene3D" id="1.25.40.10">
    <property type="entry name" value="Tetratricopeptide repeat domain"/>
    <property type="match status" value="1"/>
</dbReference>
<gene>
    <name evidence="3" type="ORF">J5N97_018736</name>
</gene>
<dbReference type="OrthoDB" id="439046at2759"/>
<accession>A0A9D5CCQ3</accession>
<dbReference type="AlphaFoldDB" id="A0A9D5CCQ3"/>
<sequence length="239" mass="25773">MKTSLLLRSGSVPTQLSIASPKGIKRSRSFIASPRSASPAEPKAKNIQINVDKQLRRARSDNDLLGSGCITAIAAFPVTAVVEEEEESLEMESGGGIGSGNQNGSGGGGGGGDRSENERVSEYYKRMLCSDPNNPLLLRNYGVFLHEVLGDAWEAEKCYSRAMLLSPYDGDLLALYAKLLWDQGEIEKAGHFFDRAAKAAPDNRYVLGMCAYFLWNVDEDEEDVEAAGVSSGLATSLRS</sequence>
<feature type="region of interest" description="Disordered" evidence="1">
    <location>
        <begin position="85"/>
        <end position="117"/>
    </location>
</feature>
<evidence type="ECO:0000259" key="2">
    <source>
        <dbReference type="Pfam" id="PF25474"/>
    </source>
</evidence>
<dbReference type="EMBL" id="JAGGNH010000005">
    <property type="protein sequence ID" value="KAJ0970777.1"/>
    <property type="molecule type" value="Genomic_DNA"/>
</dbReference>
<dbReference type="Pfam" id="PF25474">
    <property type="entry name" value="TPR_TmcB"/>
    <property type="match status" value="1"/>
</dbReference>
<protein>
    <recommendedName>
        <fullName evidence="2">TmcB/TmcC TPR repeats domain-containing protein</fullName>
    </recommendedName>
</protein>
<keyword evidence="4" id="KW-1185">Reference proteome</keyword>
<feature type="compositionally biased region" description="Gly residues" evidence="1">
    <location>
        <begin position="93"/>
        <end position="112"/>
    </location>
</feature>
<proteinExistence type="predicted"/>
<dbReference type="Proteomes" id="UP001085076">
    <property type="component" value="Miscellaneous, Linkage group lg05"/>
</dbReference>
<evidence type="ECO:0000313" key="4">
    <source>
        <dbReference type="Proteomes" id="UP001085076"/>
    </source>
</evidence>
<organism evidence="3 4">
    <name type="scientific">Dioscorea zingiberensis</name>
    <dbReference type="NCBI Taxonomy" id="325984"/>
    <lineage>
        <taxon>Eukaryota</taxon>
        <taxon>Viridiplantae</taxon>
        <taxon>Streptophyta</taxon>
        <taxon>Embryophyta</taxon>
        <taxon>Tracheophyta</taxon>
        <taxon>Spermatophyta</taxon>
        <taxon>Magnoliopsida</taxon>
        <taxon>Liliopsida</taxon>
        <taxon>Dioscoreales</taxon>
        <taxon>Dioscoreaceae</taxon>
        <taxon>Dioscorea</taxon>
    </lineage>
</organism>